<keyword evidence="1" id="KW-0472">Membrane</keyword>
<evidence type="ECO:0000313" key="4">
    <source>
        <dbReference type="WBParaSite" id="HPBE_0001970801-mRNA-1"/>
    </source>
</evidence>
<evidence type="ECO:0000313" key="3">
    <source>
        <dbReference type="Proteomes" id="UP000050761"/>
    </source>
</evidence>
<dbReference type="EMBL" id="UZAH01031560">
    <property type="protein sequence ID" value="VDP16308.1"/>
    <property type="molecule type" value="Genomic_DNA"/>
</dbReference>
<gene>
    <name evidence="2" type="ORF">HPBE_LOCUS19707</name>
</gene>
<sequence length="188" mass="20712">MFRSFRNGPRFEALCHPPSPRPPLTAQHNISIVVVVVVVVVIRLLLCITELFESPHGSVQIESSRRLAAAGDGHLLSSSAFASKTLLRNSCARYLSPTTTPCCIDLLSFRFHKQKPASRREDDSIASLPKPKSRQAMMEVSELELWRSSSNALQEAGMRSRATKATICRQNSPVVSAILHVKPGPFHA</sequence>
<dbReference type="Proteomes" id="UP000050761">
    <property type="component" value="Unassembled WGS sequence"/>
</dbReference>
<keyword evidence="1" id="KW-1133">Transmembrane helix</keyword>
<reference evidence="4" key="2">
    <citation type="submission" date="2019-09" db="UniProtKB">
        <authorList>
            <consortium name="WormBaseParasite"/>
        </authorList>
    </citation>
    <scope>IDENTIFICATION</scope>
</reference>
<evidence type="ECO:0000313" key="2">
    <source>
        <dbReference type="EMBL" id="VDP16308.1"/>
    </source>
</evidence>
<name>A0A183GC39_HELPZ</name>
<protein>
    <submittedName>
        <fullName evidence="2 4">Uncharacterized protein</fullName>
    </submittedName>
</protein>
<evidence type="ECO:0000256" key="1">
    <source>
        <dbReference type="SAM" id="Phobius"/>
    </source>
</evidence>
<accession>A0A3P8C4U6</accession>
<dbReference type="AlphaFoldDB" id="A0A183GC39"/>
<accession>A0A183GC39</accession>
<keyword evidence="3" id="KW-1185">Reference proteome</keyword>
<dbReference type="WBParaSite" id="HPBE_0001970801-mRNA-1">
    <property type="protein sequence ID" value="HPBE_0001970801-mRNA-1"/>
    <property type="gene ID" value="HPBE_0001970801"/>
</dbReference>
<organism evidence="3 4">
    <name type="scientific">Heligmosomoides polygyrus</name>
    <name type="common">Parasitic roundworm</name>
    <dbReference type="NCBI Taxonomy" id="6339"/>
    <lineage>
        <taxon>Eukaryota</taxon>
        <taxon>Metazoa</taxon>
        <taxon>Ecdysozoa</taxon>
        <taxon>Nematoda</taxon>
        <taxon>Chromadorea</taxon>
        <taxon>Rhabditida</taxon>
        <taxon>Rhabditina</taxon>
        <taxon>Rhabditomorpha</taxon>
        <taxon>Strongyloidea</taxon>
        <taxon>Heligmosomidae</taxon>
        <taxon>Heligmosomoides</taxon>
    </lineage>
</organism>
<keyword evidence="1" id="KW-0812">Transmembrane</keyword>
<feature type="transmembrane region" description="Helical" evidence="1">
    <location>
        <begin position="26"/>
        <end position="46"/>
    </location>
</feature>
<proteinExistence type="predicted"/>
<reference evidence="2 3" key="1">
    <citation type="submission" date="2018-11" db="EMBL/GenBank/DDBJ databases">
        <authorList>
            <consortium name="Pathogen Informatics"/>
        </authorList>
    </citation>
    <scope>NUCLEOTIDE SEQUENCE [LARGE SCALE GENOMIC DNA]</scope>
</reference>